<reference evidence="1 2" key="1">
    <citation type="submission" date="2019-10" db="EMBL/GenBank/DDBJ databases">
        <title>Sequencing and Assembly of Multiple Reported Metal-Biooxidizing Members of the Extremely Thermoacidophilic Archaeal Family Sulfolobaceae.</title>
        <authorList>
            <person name="Counts J.A."/>
            <person name="Kelly R.M."/>
        </authorList>
    </citation>
    <scope>NUCLEOTIDE SEQUENCE [LARGE SCALE GENOMIC DNA]</scope>
    <source>
        <strain evidence="1 2">DSM 6482</strain>
    </source>
</reference>
<dbReference type="SUPFAM" id="SSF48208">
    <property type="entry name" value="Six-hairpin glycosidases"/>
    <property type="match status" value="1"/>
</dbReference>
<gene>
    <name evidence="1" type="ORF">GC250_02540</name>
</gene>
<name>A0A6A9QH86_SULME</name>
<dbReference type="EMBL" id="WGGD01000005">
    <property type="protein sequence ID" value="MUN28366.1"/>
    <property type="molecule type" value="Genomic_DNA"/>
</dbReference>
<comment type="caution">
    <text evidence="1">The sequence shown here is derived from an EMBL/GenBank/DDBJ whole genome shotgun (WGS) entry which is preliminary data.</text>
</comment>
<dbReference type="RefSeq" id="WP_054838147.1">
    <property type="nucleotide sequence ID" value="NZ_BBBY01000005.1"/>
</dbReference>
<accession>A0A6A9QH86</accession>
<keyword evidence="2" id="KW-1185">Reference proteome</keyword>
<evidence type="ECO:0000313" key="1">
    <source>
        <dbReference type="EMBL" id="MUN28366.1"/>
    </source>
</evidence>
<dbReference type="AlphaFoldDB" id="A0A6A9QH86"/>
<dbReference type="OrthoDB" id="36828at2157"/>
<sequence length="383" mass="43610">MISEKTLEDAKFYGKMIALVFSVDNLEPVKELDNVLDKFSDKITKIYVNASEYLQYAIRLTAGRYPAVTLISPEFKIISLIDRIDQTLENRIRESIDAFKFKGFKGVELSEFVPVPIDPDPSLFFNSINSLMMGYPVDLRGLEVFRTYCNVYKEYGRMIEKLNLDNDSSALIKGGKSIETIYTAQLSLQAYYGLRKIEEIIELSQEDGKVYRSKRKENRGLLVDQSYAGSAILNEYERTGNTEYLDKSLKIADYILNNLKHEKGFMDVEGRDPLTSKVMLEPLANAEASIFFAKLYQVTGEQKYGEASKLAMASANGGAPHRIEVQERVMIAYLKLNEGIKSNDASFLGKDCRVELPKEKPQCKLQQDDKCYDDISMIQFKSF</sequence>
<organism evidence="1 2">
    <name type="scientific">Sulfuracidifex metallicus DSM 6482 = JCM 9184</name>
    <dbReference type="NCBI Taxonomy" id="523847"/>
    <lineage>
        <taxon>Archaea</taxon>
        <taxon>Thermoproteota</taxon>
        <taxon>Thermoprotei</taxon>
        <taxon>Sulfolobales</taxon>
        <taxon>Sulfolobaceae</taxon>
        <taxon>Sulfuracidifex</taxon>
    </lineage>
</organism>
<proteinExistence type="predicted"/>
<protein>
    <submittedName>
        <fullName evidence="1">Uncharacterized protein</fullName>
    </submittedName>
</protein>
<dbReference type="Proteomes" id="UP000470772">
    <property type="component" value="Unassembled WGS sequence"/>
</dbReference>
<dbReference type="Gene3D" id="1.50.10.20">
    <property type="match status" value="1"/>
</dbReference>
<evidence type="ECO:0000313" key="2">
    <source>
        <dbReference type="Proteomes" id="UP000470772"/>
    </source>
</evidence>
<dbReference type="GO" id="GO:0005975">
    <property type="term" value="P:carbohydrate metabolic process"/>
    <property type="evidence" value="ECO:0007669"/>
    <property type="project" value="InterPro"/>
</dbReference>
<dbReference type="InterPro" id="IPR008928">
    <property type="entry name" value="6-hairpin_glycosidase_sf"/>
</dbReference>